<dbReference type="PANTHER" id="PTHR44196:SF1">
    <property type="entry name" value="DEHYDROGENASE_REDUCTASE SDR FAMILY MEMBER 7B"/>
    <property type="match status" value="1"/>
</dbReference>
<dbReference type="InterPro" id="IPR036291">
    <property type="entry name" value="NAD(P)-bd_dom_sf"/>
</dbReference>
<gene>
    <name evidence="4" type="ORF">B5808_18380</name>
</gene>
<keyword evidence="2" id="KW-0560">Oxidoreductase</keyword>
<protein>
    <submittedName>
        <fullName evidence="4">Oxidoreductase</fullName>
    </submittedName>
</protein>
<dbReference type="Pfam" id="PF00106">
    <property type="entry name" value="adh_short"/>
    <property type="match status" value="1"/>
</dbReference>
<dbReference type="SUPFAM" id="SSF51735">
    <property type="entry name" value="NAD(P)-binding Rossmann-fold domains"/>
    <property type="match status" value="1"/>
</dbReference>
<reference evidence="4 5" key="1">
    <citation type="submission" date="2017-04" db="EMBL/GenBank/DDBJ databases">
        <authorList>
            <person name="Afonso C.L."/>
            <person name="Miller P.J."/>
            <person name="Scott M.A."/>
            <person name="Spackman E."/>
            <person name="Goraichik I."/>
            <person name="Dimitrov K.M."/>
            <person name="Suarez D.L."/>
            <person name="Swayne D.E."/>
        </authorList>
    </citation>
    <scope>NUCLEOTIDE SEQUENCE [LARGE SCALE GENOMIC DNA]</scope>
    <source>
        <strain evidence="5">XA(T)</strain>
    </source>
</reference>
<dbReference type="RefSeq" id="WP_085021110.1">
    <property type="nucleotide sequence ID" value="NZ_BMHD01000001.1"/>
</dbReference>
<dbReference type="AlphaFoldDB" id="A0A1X9LRB6"/>
<name>A0A1X9LRB6_9MICO</name>
<organism evidence="4 5">
    <name type="scientific">Cnuibacter physcomitrellae</name>
    <dbReference type="NCBI Taxonomy" id="1619308"/>
    <lineage>
        <taxon>Bacteria</taxon>
        <taxon>Bacillati</taxon>
        <taxon>Actinomycetota</taxon>
        <taxon>Actinomycetes</taxon>
        <taxon>Micrococcales</taxon>
        <taxon>Microbacteriaceae</taxon>
        <taxon>Cnuibacter</taxon>
    </lineage>
</organism>
<dbReference type="InterPro" id="IPR002347">
    <property type="entry name" value="SDR_fam"/>
</dbReference>
<dbReference type="PRINTS" id="PR00081">
    <property type="entry name" value="GDHRDH"/>
</dbReference>
<dbReference type="GO" id="GO:0016491">
    <property type="term" value="F:oxidoreductase activity"/>
    <property type="evidence" value="ECO:0007669"/>
    <property type="project" value="UniProtKB-KW"/>
</dbReference>
<dbReference type="PRINTS" id="PR00080">
    <property type="entry name" value="SDRFAMILY"/>
</dbReference>
<dbReference type="EMBL" id="CP020715">
    <property type="protein sequence ID" value="ARJ06972.1"/>
    <property type="molecule type" value="Genomic_DNA"/>
</dbReference>
<sequence length="315" mass="33027">MSTADAVAGRTIVITGASSGFGRGSAVELAARGAQVVVAARRGDALEALVAGIEADGGSAEAVHADVSRREDVERIAASAERRFGDIDVWINNAGVGGLGLFWEIPVEDQARIVDVNLKGVLYGSHVALQRFTARGRGVLVNVGSVDSEVPLAYQSTYAATKAAVLSLGRSLEEELRLAGLDEVKVATVMPYAIDTPWWTHAANYTGHAPRMAMMDDPQLVVDEIVKACTRPRTQMPVGPKARGATASHRFLPGATERLTGQLVEREVERASASPTGPGAIYEPMAGTLGVDGGIRARMRAEDASEAGRSPAASE</sequence>
<evidence type="ECO:0000256" key="3">
    <source>
        <dbReference type="RuleBase" id="RU000363"/>
    </source>
</evidence>
<dbReference type="STRING" id="1619308.B5808_18380"/>
<evidence type="ECO:0000313" key="5">
    <source>
        <dbReference type="Proteomes" id="UP000192775"/>
    </source>
</evidence>
<evidence type="ECO:0000313" key="4">
    <source>
        <dbReference type="EMBL" id="ARJ06972.1"/>
    </source>
</evidence>
<dbReference type="Proteomes" id="UP000192775">
    <property type="component" value="Chromosome"/>
</dbReference>
<proteinExistence type="inferred from homology"/>
<evidence type="ECO:0000256" key="2">
    <source>
        <dbReference type="ARBA" id="ARBA00023002"/>
    </source>
</evidence>
<dbReference type="PANTHER" id="PTHR44196">
    <property type="entry name" value="DEHYDROGENASE/REDUCTASE SDR FAMILY MEMBER 7B"/>
    <property type="match status" value="1"/>
</dbReference>
<accession>A0A1X9LRB6</accession>
<evidence type="ECO:0000256" key="1">
    <source>
        <dbReference type="ARBA" id="ARBA00006484"/>
    </source>
</evidence>
<comment type="similarity">
    <text evidence="1 3">Belongs to the short-chain dehydrogenases/reductases (SDR) family.</text>
</comment>
<dbReference type="KEGG" id="cphy:B5808_18380"/>
<dbReference type="GO" id="GO:0016020">
    <property type="term" value="C:membrane"/>
    <property type="evidence" value="ECO:0007669"/>
    <property type="project" value="TreeGrafter"/>
</dbReference>
<dbReference type="Gene3D" id="3.40.50.720">
    <property type="entry name" value="NAD(P)-binding Rossmann-like Domain"/>
    <property type="match status" value="1"/>
</dbReference>
<keyword evidence="5" id="KW-1185">Reference proteome</keyword>